<dbReference type="AlphaFoldDB" id="A0A183UEE0"/>
<dbReference type="WBParaSite" id="TCNE_0000686001-mRNA-1">
    <property type="protein sequence ID" value="TCNE_0000686001-mRNA-1"/>
    <property type="gene ID" value="TCNE_0000686001"/>
</dbReference>
<sequence length="147" mass="16645">MRHLEPKQRMIPVDGQALNAFAEQLQIAELFHLQTFDEFQDRALHADSFLPGSAGERERRIPNFVEPLDYFVQIQPYFPNDFAPIPTGMIAAHSSTTGVLVSFGVPTFYVKCGLLATPPPTTINVISLLGSFDYRHLHCYLRRRQIG</sequence>
<evidence type="ECO:0000313" key="2">
    <source>
        <dbReference type="Proteomes" id="UP000050794"/>
    </source>
</evidence>
<proteinExistence type="predicted"/>
<gene>
    <name evidence="1" type="ORF">TCNE_LOCUS6860</name>
</gene>
<reference evidence="1 2" key="2">
    <citation type="submission" date="2018-11" db="EMBL/GenBank/DDBJ databases">
        <authorList>
            <consortium name="Pathogen Informatics"/>
        </authorList>
    </citation>
    <scope>NUCLEOTIDE SEQUENCE [LARGE SCALE GENOMIC DNA]</scope>
</reference>
<protein>
    <submittedName>
        <fullName evidence="1 3">Uncharacterized protein</fullName>
    </submittedName>
</protein>
<name>A0A183UEE0_TOXCA</name>
<keyword evidence="2" id="KW-1185">Reference proteome</keyword>
<reference evidence="3" key="1">
    <citation type="submission" date="2016-06" db="UniProtKB">
        <authorList>
            <consortium name="WormBaseParasite"/>
        </authorList>
    </citation>
    <scope>IDENTIFICATION</scope>
</reference>
<evidence type="ECO:0000313" key="3">
    <source>
        <dbReference type="WBParaSite" id="TCNE_0000686001-mRNA-1"/>
    </source>
</evidence>
<dbReference type="Proteomes" id="UP000050794">
    <property type="component" value="Unassembled WGS sequence"/>
</dbReference>
<accession>A0A183UEE0</accession>
<organism evidence="2 3">
    <name type="scientific">Toxocara canis</name>
    <name type="common">Canine roundworm</name>
    <dbReference type="NCBI Taxonomy" id="6265"/>
    <lineage>
        <taxon>Eukaryota</taxon>
        <taxon>Metazoa</taxon>
        <taxon>Ecdysozoa</taxon>
        <taxon>Nematoda</taxon>
        <taxon>Chromadorea</taxon>
        <taxon>Rhabditida</taxon>
        <taxon>Spirurina</taxon>
        <taxon>Ascaridomorpha</taxon>
        <taxon>Ascaridoidea</taxon>
        <taxon>Toxocaridae</taxon>
        <taxon>Toxocara</taxon>
    </lineage>
</organism>
<evidence type="ECO:0000313" key="1">
    <source>
        <dbReference type="EMBL" id="VDM38181.1"/>
    </source>
</evidence>
<dbReference type="EMBL" id="UYWY01019568">
    <property type="protein sequence ID" value="VDM38181.1"/>
    <property type="molecule type" value="Genomic_DNA"/>
</dbReference>